<comment type="caution">
    <text evidence="3">The sequence shown here is derived from an EMBL/GenBank/DDBJ whole genome shotgun (WGS) entry which is preliminary data.</text>
</comment>
<keyword evidence="2" id="KW-0460">Magnesium</keyword>
<comment type="similarity">
    <text evidence="2">Belongs to the terpene synthase family.</text>
</comment>
<evidence type="ECO:0000256" key="1">
    <source>
        <dbReference type="ARBA" id="ARBA00023239"/>
    </source>
</evidence>
<keyword evidence="1 2" id="KW-0456">Lyase</keyword>
<dbReference type="EC" id="4.2.3.-" evidence="2"/>
<proteinExistence type="inferred from homology"/>
<dbReference type="SFLD" id="SFLDS00005">
    <property type="entry name" value="Isoprenoid_Synthase_Type_I"/>
    <property type="match status" value="1"/>
</dbReference>
<dbReference type="SUPFAM" id="SSF48576">
    <property type="entry name" value="Terpenoid synthases"/>
    <property type="match status" value="1"/>
</dbReference>
<dbReference type="RefSeq" id="WP_290111193.1">
    <property type="nucleotide sequence ID" value="NZ_JAUEPL010000008.1"/>
</dbReference>
<dbReference type="SFLD" id="SFLDG01020">
    <property type="entry name" value="Terpene_Cyclase_Like_2"/>
    <property type="match status" value="1"/>
</dbReference>
<dbReference type="InterPro" id="IPR034686">
    <property type="entry name" value="Terpene_cyclase-like_2"/>
</dbReference>
<gene>
    <name evidence="3" type="ORF">QWM81_08940</name>
</gene>
<dbReference type="Proteomes" id="UP001174050">
    <property type="component" value="Unassembled WGS sequence"/>
</dbReference>
<dbReference type="InterPro" id="IPR008949">
    <property type="entry name" value="Isoprenoid_synthase_dom_sf"/>
</dbReference>
<protein>
    <recommendedName>
        <fullName evidence="2">Terpene synthase</fullName>
        <ecNumber evidence="2">4.2.3.-</ecNumber>
    </recommendedName>
</protein>
<comment type="cofactor">
    <cofactor evidence="2">
        <name>Mg(2+)</name>
        <dbReference type="ChEBI" id="CHEBI:18420"/>
    </cofactor>
</comment>
<dbReference type="PANTHER" id="PTHR35201:SF4">
    <property type="entry name" value="BETA-PINACENE SYNTHASE-RELATED"/>
    <property type="match status" value="1"/>
</dbReference>
<sequence>MTDPRIFRLPYPVRPASVHTAWARQESFEWFTKQGMLTNDADKAAFQSWDLTSLMGMSARGASANGVLMAANCLNFCGVVDDVYDGPRWKDATAARRGAERLCGVFEGEQDDWVLARGFAGVWSQLSAGRSPQWCARAAEHWRWYFECFEAESLLGQQELQISQQDYLDLRLRSGFTLAIFDWLEAAFDFETSERVQRVPEVRRMLELGALVVSVTNDVHSVEKEAIHGGTPNMVLLIERDEECSREEALERTCAWMRQQCAEIIKLDSRLADACLAAGVPLVEIEGAERVVRAMEDLISAGVPWGEATGRYRRLNKWQDPLLDGE</sequence>
<evidence type="ECO:0000313" key="4">
    <source>
        <dbReference type="Proteomes" id="UP001174050"/>
    </source>
</evidence>
<dbReference type="Pfam" id="PF19086">
    <property type="entry name" value="Terpene_syn_C_2"/>
    <property type="match status" value="1"/>
</dbReference>
<evidence type="ECO:0000256" key="2">
    <source>
        <dbReference type="RuleBase" id="RU366034"/>
    </source>
</evidence>
<dbReference type="EMBL" id="JAUEPL010000008">
    <property type="protein sequence ID" value="MDN3294173.1"/>
    <property type="molecule type" value="Genomic_DNA"/>
</dbReference>
<reference evidence="3" key="1">
    <citation type="submission" date="2023-06" db="EMBL/GenBank/DDBJ databases">
        <title>WGS-Sequencing of Streptomyces ficellus isolate 21 collected from sand in Gara Djebilet Iron Mine in Algeria.</title>
        <authorList>
            <person name="Zegers G.P."/>
            <person name="Gomez A."/>
            <person name="Gueddou A."/>
            <person name="Zahara A.F."/>
            <person name="Worth M."/>
            <person name="Sevigny J.L."/>
            <person name="Tisa L."/>
        </authorList>
    </citation>
    <scope>NUCLEOTIDE SEQUENCE</scope>
    <source>
        <strain evidence="3">AS11</strain>
    </source>
</reference>
<evidence type="ECO:0000313" key="3">
    <source>
        <dbReference type="EMBL" id="MDN3294173.1"/>
    </source>
</evidence>
<keyword evidence="2" id="KW-0479">Metal-binding</keyword>
<dbReference type="PANTHER" id="PTHR35201">
    <property type="entry name" value="TERPENE SYNTHASE"/>
    <property type="match status" value="1"/>
</dbReference>
<name>A0ABT7Z3V6_9ACTN</name>
<organism evidence="3 4">
    <name type="scientific">Streptomyces ficellus</name>
    <dbReference type="NCBI Taxonomy" id="1977088"/>
    <lineage>
        <taxon>Bacteria</taxon>
        <taxon>Bacillati</taxon>
        <taxon>Actinomycetota</taxon>
        <taxon>Actinomycetes</taxon>
        <taxon>Kitasatosporales</taxon>
        <taxon>Streptomycetaceae</taxon>
        <taxon>Streptomyces</taxon>
    </lineage>
</organism>
<keyword evidence="4" id="KW-1185">Reference proteome</keyword>
<dbReference type="Gene3D" id="1.10.600.10">
    <property type="entry name" value="Farnesyl Diphosphate Synthase"/>
    <property type="match status" value="1"/>
</dbReference>
<accession>A0ABT7Z3V6</accession>